<dbReference type="AlphaFoldDB" id="A0AAE1BEH0"/>
<proteinExistence type="predicted"/>
<organism evidence="1 2">
    <name type="scientific">Petrolisthes cinctipes</name>
    <name type="common">Flat porcelain crab</name>
    <dbReference type="NCBI Taxonomy" id="88211"/>
    <lineage>
        <taxon>Eukaryota</taxon>
        <taxon>Metazoa</taxon>
        <taxon>Ecdysozoa</taxon>
        <taxon>Arthropoda</taxon>
        <taxon>Crustacea</taxon>
        <taxon>Multicrustacea</taxon>
        <taxon>Malacostraca</taxon>
        <taxon>Eumalacostraca</taxon>
        <taxon>Eucarida</taxon>
        <taxon>Decapoda</taxon>
        <taxon>Pleocyemata</taxon>
        <taxon>Anomura</taxon>
        <taxon>Galatheoidea</taxon>
        <taxon>Porcellanidae</taxon>
        <taxon>Petrolisthes</taxon>
    </lineage>
</organism>
<sequence>MIYPGWPTSASTRPNQPQSIKELLTTADLLPVRRAARLHGRHTTAAAKAAADRTINMSAWLVFVGEERNPNRQTPATQQRVKAVINLGCVAAAVCEVTTVVVSPTATTVIIQFHPATPPQTTTYQLHPAHHPRQTPPPATSI</sequence>
<name>A0AAE1BEH0_PETCI</name>
<dbReference type="Proteomes" id="UP001286313">
    <property type="component" value="Unassembled WGS sequence"/>
</dbReference>
<protein>
    <submittedName>
        <fullName evidence="1">Uncharacterized protein</fullName>
    </submittedName>
</protein>
<keyword evidence="2" id="KW-1185">Reference proteome</keyword>
<dbReference type="EMBL" id="JAWQEG010009269">
    <property type="protein sequence ID" value="KAK3848911.1"/>
    <property type="molecule type" value="Genomic_DNA"/>
</dbReference>
<reference evidence="1" key="1">
    <citation type="submission" date="2023-10" db="EMBL/GenBank/DDBJ databases">
        <title>Genome assemblies of two species of porcelain crab, Petrolisthes cinctipes and Petrolisthes manimaculis (Anomura: Porcellanidae).</title>
        <authorList>
            <person name="Angst P."/>
        </authorList>
    </citation>
    <scope>NUCLEOTIDE SEQUENCE</scope>
    <source>
        <strain evidence="1">PB745_01</strain>
        <tissue evidence="1">Gill</tissue>
    </source>
</reference>
<evidence type="ECO:0000313" key="1">
    <source>
        <dbReference type="EMBL" id="KAK3848911.1"/>
    </source>
</evidence>
<evidence type="ECO:0000313" key="2">
    <source>
        <dbReference type="Proteomes" id="UP001286313"/>
    </source>
</evidence>
<accession>A0AAE1BEH0</accession>
<comment type="caution">
    <text evidence="1">The sequence shown here is derived from an EMBL/GenBank/DDBJ whole genome shotgun (WGS) entry which is preliminary data.</text>
</comment>
<gene>
    <name evidence="1" type="ORF">Pcinc_044314</name>
</gene>